<proteinExistence type="predicted"/>
<organism evidence="2 3">
    <name type="scientific">Mucilaginibacter oryzae</name>
    <dbReference type="NCBI Taxonomy" id="468058"/>
    <lineage>
        <taxon>Bacteria</taxon>
        <taxon>Pseudomonadati</taxon>
        <taxon>Bacteroidota</taxon>
        <taxon>Sphingobacteriia</taxon>
        <taxon>Sphingobacteriales</taxon>
        <taxon>Sphingobacteriaceae</taxon>
        <taxon>Mucilaginibacter</taxon>
    </lineage>
</organism>
<comment type="caution">
    <text evidence="2">The sequence shown here is derived from an EMBL/GenBank/DDBJ whole genome shotgun (WGS) entry which is preliminary data.</text>
</comment>
<name>A0A316H3Y3_9SPHI</name>
<sequence length="905" mass="102707">MRLLTLCLFFSLCFGSKAFSQFKTFKGHLTDSLGKPVTFGSIIIKYSNEGKVQSSYQLPDNNGDFTFAYNKSWSEVTIEVNSLGFDTRTISIQYNQPAQFNVVLKAASTALKEVSVRANRKVVQKGDTTSFLLDAYSNNNETTVEDIIKKLPGMTVDDNGNIKFNSRPIDKVMVEGEDLFDDNYKMLTKNLSAGVINKIEVIDKFNNNSVLAGITPGDMQVLNLKLKNRNRIVTEGNINLGGGIPDNRYDSKLNLLGISPKFKAILLGSMNNTGEDPFSIIGQDHPEYQRSSNSGSQLYPPTFPDITSVKEYYYPGIDLQRNNFNKARAASLNMAIKPGAQWQIKPSLYIVGDNNTQAILTDVINITSNGNVRYATSNNLNKKRLYQSYNIESTYKPDKNAQLVYEGKYERNAVNYGANISLQDINIRETLNKLTQLTNQRLQFTKRLNNSLALDAEFLYYYNNNPQRLYLSQAFALDTFNNVKSSASNGAIQNSGMPTRQYHGVLRLLGKRNADNFHLNIGYSEISNHFTDFIYGIDSLQNFNAFNLANFNKAYNVKNRKEYIDFLYSYILNTRISIANNTTVAYESLKIDTTTTTANSVINTSYSNIQSRTTFNYKTGNKGGVAFQYRFANRLPQISDLLPSYWIADYRTLQGGTAVFKKISDHNFTLSYNYADYVNAMLLYNGAISYGTNASYYLSNLNINSLYEIVTQVPYAKLNNGLVFASSRIEKYWDKLSGNIFIDANFIHTKTSDQTSDVLTRSVINNITLELGYKSAWDGILNLSISSIVKFNRLEVRSEARQATYTNRYFENRAKLYLKCNEKLNFEIDGEHYIFPGTEGYRGLFFADASARYILKKDKIIFDLSAKNIFDQRSLSFQSVSPLSYSMQQYKLLPGYLMAKFYYRF</sequence>
<dbReference type="SUPFAM" id="SSF49464">
    <property type="entry name" value="Carboxypeptidase regulatory domain-like"/>
    <property type="match status" value="1"/>
</dbReference>
<feature type="chain" id="PRO_5016388079" description="Outer membrane receptor protein involved in Fe transport" evidence="1">
    <location>
        <begin position="19"/>
        <end position="905"/>
    </location>
</feature>
<keyword evidence="3" id="KW-1185">Reference proteome</keyword>
<feature type="signal peptide" evidence="1">
    <location>
        <begin position="1"/>
        <end position="18"/>
    </location>
</feature>
<dbReference type="AlphaFoldDB" id="A0A316H3Y3"/>
<evidence type="ECO:0000313" key="2">
    <source>
        <dbReference type="EMBL" id="PWK73743.1"/>
    </source>
</evidence>
<accession>A0A316H3Y3</accession>
<dbReference type="RefSeq" id="WP_109609508.1">
    <property type="nucleotide sequence ID" value="NZ_QGHA01000010.1"/>
</dbReference>
<gene>
    <name evidence="2" type="ORF">LX99_04128</name>
</gene>
<dbReference type="InterPro" id="IPR008969">
    <property type="entry name" value="CarboxyPept-like_regulatory"/>
</dbReference>
<dbReference type="EMBL" id="QGHA01000010">
    <property type="protein sequence ID" value="PWK73743.1"/>
    <property type="molecule type" value="Genomic_DNA"/>
</dbReference>
<dbReference type="Proteomes" id="UP000245678">
    <property type="component" value="Unassembled WGS sequence"/>
</dbReference>
<evidence type="ECO:0000256" key="1">
    <source>
        <dbReference type="SAM" id="SignalP"/>
    </source>
</evidence>
<protein>
    <recommendedName>
        <fullName evidence="4">Outer membrane receptor protein involved in Fe transport</fullName>
    </recommendedName>
</protein>
<evidence type="ECO:0008006" key="4">
    <source>
        <dbReference type="Google" id="ProtNLM"/>
    </source>
</evidence>
<evidence type="ECO:0000313" key="3">
    <source>
        <dbReference type="Proteomes" id="UP000245678"/>
    </source>
</evidence>
<reference evidence="2 3" key="1">
    <citation type="submission" date="2018-05" db="EMBL/GenBank/DDBJ databases">
        <title>Genomic Encyclopedia of Archaeal and Bacterial Type Strains, Phase II (KMG-II): from individual species to whole genera.</title>
        <authorList>
            <person name="Goeker M."/>
        </authorList>
    </citation>
    <scope>NUCLEOTIDE SEQUENCE [LARGE SCALE GENOMIC DNA]</scope>
    <source>
        <strain evidence="2 3">DSM 19975</strain>
    </source>
</reference>
<keyword evidence="1" id="KW-0732">Signal</keyword>